<dbReference type="EMBL" id="LR862136">
    <property type="protein sequence ID" value="CAD1842862.1"/>
    <property type="molecule type" value="Genomic_DNA"/>
</dbReference>
<dbReference type="GO" id="GO:0046983">
    <property type="term" value="F:protein dimerization activity"/>
    <property type="evidence" value="ECO:0007669"/>
    <property type="project" value="InterPro"/>
</dbReference>
<evidence type="ECO:0000256" key="8">
    <source>
        <dbReference type="SAM" id="MobiDB-lite"/>
    </source>
</evidence>
<evidence type="ECO:0000256" key="2">
    <source>
        <dbReference type="ARBA" id="ARBA00005510"/>
    </source>
</evidence>
<keyword evidence="7" id="KW-0539">Nucleus</keyword>
<organism evidence="10">
    <name type="scientific">Ananas comosus var. bracteatus</name>
    <name type="common">red pineapple</name>
    <dbReference type="NCBI Taxonomy" id="296719"/>
    <lineage>
        <taxon>Eukaryota</taxon>
        <taxon>Viridiplantae</taxon>
        <taxon>Streptophyta</taxon>
        <taxon>Embryophyta</taxon>
        <taxon>Tracheophyta</taxon>
        <taxon>Spermatophyta</taxon>
        <taxon>Magnoliopsida</taxon>
        <taxon>Liliopsida</taxon>
        <taxon>Poales</taxon>
        <taxon>Bromeliaceae</taxon>
        <taxon>Bromelioideae</taxon>
        <taxon>Ananas</taxon>
    </lineage>
</organism>
<comment type="subunit">
    <text evidence="3">Homodimer.</text>
</comment>
<protein>
    <recommendedName>
        <fullName evidence="9">BHLH domain-containing protein</fullName>
    </recommendedName>
</protein>
<sequence length="419" mass="46819">MMDSSNHLDHHHHHYHHHQEGLHGSSLEEAAAPLIHCGGTNHGWNNQPLIWNCGDFNVLNESEVVLSNQREFIRATYQDEPLTPPLSSIMVQDLGFQWCSNADTFMNQPNNQSHLAKIKEELPTSDNFPKLNGLIKNPRYIDNYQLSEKLFLKALPQNGHNNALQPPTDDFHFDPSSLANLESGRGGFSMVLPSVNISLPSLPPLPFSGSLDMDLQALLASTKLSRSFFAPPFNSMAPLLKEDPIFMDLPMFKKLFMDHSTTIIRLVPCIVSGVSEAEANCIVNRRASQTVVARKPRIESRSSFSSFKVRKEKLGDRIAALQQLVAPFGKTDTASVLMEAIGYIKFLQEQVETLSVPYMRPSNNKKLRTTQGYASNEEKNEPKLDLRSRGLCLVPLSCTSYVTNENGGMWSPSNYRGSA</sequence>
<accession>A0A6V7QI75</accession>
<feature type="region of interest" description="Disordered" evidence="8">
    <location>
        <begin position="1"/>
        <end position="25"/>
    </location>
</feature>
<feature type="region of interest" description="Disordered" evidence="8">
    <location>
        <begin position="361"/>
        <end position="382"/>
    </location>
</feature>
<evidence type="ECO:0000256" key="4">
    <source>
        <dbReference type="ARBA" id="ARBA00023015"/>
    </source>
</evidence>
<evidence type="ECO:0000313" key="10">
    <source>
        <dbReference type="EMBL" id="CAD1842862.1"/>
    </source>
</evidence>
<dbReference type="Gene3D" id="4.10.280.10">
    <property type="entry name" value="Helix-loop-helix DNA-binding domain"/>
    <property type="match status" value="1"/>
</dbReference>
<comment type="subcellular location">
    <subcellularLocation>
        <location evidence="1">Nucleus</location>
    </subcellularLocation>
</comment>
<dbReference type="PANTHER" id="PTHR16223">
    <property type="entry name" value="TRANSCRIPTION FACTOR BHLH83-RELATED"/>
    <property type="match status" value="1"/>
</dbReference>
<dbReference type="GO" id="GO:0000981">
    <property type="term" value="F:DNA-binding transcription factor activity, RNA polymerase II-specific"/>
    <property type="evidence" value="ECO:0007669"/>
    <property type="project" value="TreeGrafter"/>
</dbReference>
<dbReference type="AlphaFoldDB" id="A0A6V7QI75"/>
<evidence type="ECO:0000256" key="1">
    <source>
        <dbReference type="ARBA" id="ARBA00004123"/>
    </source>
</evidence>
<evidence type="ECO:0000256" key="3">
    <source>
        <dbReference type="ARBA" id="ARBA00011738"/>
    </source>
</evidence>
<dbReference type="InterPro" id="IPR011598">
    <property type="entry name" value="bHLH_dom"/>
</dbReference>
<feature type="domain" description="BHLH" evidence="9">
    <location>
        <begin position="298"/>
        <end position="347"/>
    </location>
</feature>
<dbReference type="InterPro" id="IPR045239">
    <property type="entry name" value="bHLH95_bHLH"/>
</dbReference>
<evidence type="ECO:0000256" key="5">
    <source>
        <dbReference type="ARBA" id="ARBA00023125"/>
    </source>
</evidence>
<dbReference type="PROSITE" id="PS50888">
    <property type="entry name" value="BHLH"/>
    <property type="match status" value="1"/>
</dbReference>
<proteinExistence type="inferred from homology"/>
<evidence type="ECO:0000256" key="7">
    <source>
        <dbReference type="ARBA" id="ARBA00023242"/>
    </source>
</evidence>
<dbReference type="InterPro" id="IPR045843">
    <property type="entry name" value="IND-like"/>
</dbReference>
<dbReference type="InterPro" id="IPR036638">
    <property type="entry name" value="HLH_DNA-bd_sf"/>
</dbReference>
<gene>
    <name evidence="10" type="ORF">CB5_LOCUS26073</name>
</gene>
<dbReference type="PANTHER" id="PTHR16223:SF56">
    <property type="entry name" value="TRANSCRIPTION FACTOR BHLH110"/>
    <property type="match status" value="1"/>
</dbReference>
<dbReference type="GO" id="GO:0000978">
    <property type="term" value="F:RNA polymerase II cis-regulatory region sequence-specific DNA binding"/>
    <property type="evidence" value="ECO:0007669"/>
    <property type="project" value="TreeGrafter"/>
</dbReference>
<evidence type="ECO:0000256" key="6">
    <source>
        <dbReference type="ARBA" id="ARBA00023163"/>
    </source>
</evidence>
<evidence type="ECO:0000259" key="9">
    <source>
        <dbReference type="PROSITE" id="PS50888"/>
    </source>
</evidence>
<reference evidence="10" key="1">
    <citation type="submission" date="2020-07" db="EMBL/GenBank/DDBJ databases">
        <authorList>
            <person name="Lin J."/>
        </authorList>
    </citation>
    <scope>NUCLEOTIDE SEQUENCE</scope>
</reference>
<comment type="similarity">
    <text evidence="2">Belongs to the bHLH protein family.</text>
</comment>
<keyword evidence="6" id="KW-0804">Transcription</keyword>
<dbReference type="FunFam" id="4.10.280.10:FF:000032">
    <property type="entry name" value="Transcription factor bHLH123 family"/>
    <property type="match status" value="1"/>
</dbReference>
<dbReference type="CDD" id="cd11393">
    <property type="entry name" value="bHLH_AtbHLH_like"/>
    <property type="match status" value="1"/>
</dbReference>
<name>A0A6V7QI75_ANACO</name>
<dbReference type="GO" id="GO:0005634">
    <property type="term" value="C:nucleus"/>
    <property type="evidence" value="ECO:0007669"/>
    <property type="project" value="UniProtKB-SubCell"/>
</dbReference>
<keyword evidence="4" id="KW-0805">Transcription regulation</keyword>
<keyword evidence="5" id="KW-0238">DNA-binding</keyword>
<dbReference type="SUPFAM" id="SSF47459">
    <property type="entry name" value="HLH, helix-loop-helix DNA-binding domain"/>
    <property type="match status" value="1"/>
</dbReference>